<evidence type="ECO:0000313" key="2">
    <source>
        <dbReference type="EMBL" id="JAE24928.1"/>
    </source>
</evidence>
<feature type="compositionally biased region" description="Basic and acidic residues" evidence="1">
    <location>
        <begin position="14"/>
        <end position="24"/>
    </location>
</feature>
<proteinExistence type="predicted"/>
<organism evidence="2">
    <name type="scientific">Arundo donax</name>
    <name type="common">Giant reed</name>
    <name type="synonym">Donax arundinaceus</name>
    <dbReference type="NCBI Taxonomy" id="35708"/>
    <lineage>
        <taxon>Eukaryota</taxon>
        <taxon>Viridiplantae</taxon>
        <taxon>Streptophyta</taxon>
        <taxon>Embryophyta</taxon>
        <taxon>Tracheophyta</taxon>
        <taxon>Spermatophyta</taxon>
        <taxon>Magnoliopsida</taxon>
        <taxon>Liliopsida</taxon>
        <taxon>Poales</taxon>
        <taxon>Poaceae</taxon>
        <taxon>PACMAD clade</taxon>
        <taxon>Arundinoideae</taxon>
        <taxon>Arundineae</taxon>
        <taxon>Arundo</taxon>
    </lineage>
</organism>
<protein>
    <submittedName>
        <fullName evidence="2">NHD1</fullName>
    </submittedName>
</protein>
<dbReference type="EMBL" id="GBRH01172968">
    <property type="protein sequence ID" value="JAE24928.1"/>
    <property type="molecule type" value="Transcribed_RNA"/>
</dbReference>
<feature type="compositionally biased region" description="Polar residues" evidence="1">
    <location>
        <begin position="1"/>
        <end position="11"/>
    </location>
</feature>
<accession>A0A0A9GWG3</accession>
<feature type="region of interest" description="Disordered" evidence="1">
    <location>
        <begin position="1"/>
        <end position="24"/>
    </location>
</feature>
<reference evidence="2" key="2">
    <citation type="journal article" date="2015" name="Data Brief">
        <title>Shoot transcriptome of the giant reed, Arundo donax.</title>
        <authorList>
            <person name="Barrero R.A."/>
            <person name="Guerrero F.D."/>
            <person name="Moolhuijzen P."/>
            <person name="Goolsby J.A."/>
            <person name="Tidwell J."/>
            <person name="Bellgard S.E."/>
            <person name="Bellgard M.I."/>
        </authorList>
    </citation>
    <scope>NUCLEOTIDE SEQUENCE</scope>
    <source>
        <tissue evidence="2">Shoot tissue taken approximately 20 cm above the soil surface</tissue>
    </source>
</reference>
<name>A0A0A9GWG3_ARUDO</name>
<evidence type="ECO:0000256" key="1">
    <source>
        <dbReference type="SAM" id="MobiDB-lite"/>
    </source>
</evidence>
<dbReference type="AlphaFoldDB" id="A0A0A9GWG3"/>
<reference evidence="2" key="1">
    <citation type="submission" date="2014-09" db="EMBL/GenBank/DDBJ databases">
        <authorList>
            <person name="Magalhaes I.L.F."/>
            <person name="Oliveira U."/>
            <person name="Santos F.R."/>
            <person name="Vidigal T.H.D.A."/>
            <person name="Brescovit A.D."/>
            <person name="Santos A.J."/>
        </authorList>
    </citation>
    <scope>NUCLEOTIDE SEQUENCE</scope>
    <source>
        <tissue evidence="2">Shoot tissue taken approximately 20 cm above the soil surface</tissue>
    </source>
</reference>
<sequence>MEDTNTGSSLRTRNKWDLSHRSGKGVDGDFEQLDMILYQLHNLQGQNRSPCENTKRSPPFPFP</sequence>
<feature type="region of interest" description="Disordered" evidence="1">
    <location>
        <begin position="44"/>
        <end position="63"/>
    </location>
</feature>